<name>A0A154PGU9_DUFNO</name>
<sequence>MGINWHGRNREINRERKWSNVNYELCIMLYGHRLNTSSTETAKETNTAFGPGTNSDRTIRFMYKHFDEIDTSCINSLRQPRTTINRHLISMGYLKDMSRWTPRALIYHDRAARVSICQDFL</sequence>
<dbReference type="EMBL" id="KQ434894">
    <property type="protein sequence ID" value="KZC10694.1"/>
    <property type="molecule type" value="Genomic_DNA"/>
</dbReference>
<dbReference type="InterPro" id="IPR041426">
    <property type="entry name" value="Mos1_HTH"/>
</dbReference>
<dbReference type="Proteomes" id="UP000076502">
    <property type="component" value="Unassembled WGS sequence"/>
</dbReference>
<evidence type="ECO:0000259" key="1">
    <source>
        <dbReference type="Pfam" id="PF17906"/>
    </source>
</evidence>
<organism evidence="2 3">
    <name type="scientific">Dufourea novaeangliae</name>
    <name type="common">Sweat bee</name>
    <dbReference type="NCBI Taxonomy" id="178035"/>
    <lineage>
        <taxon>Eukaryota</taxon>
        <taxon>Metazoa</taxon>
        <taxon>Ecdysozoa</taxon>
        <taxon>Arthropoda</taxon>
        <taxon>Hexapoda</taxon>
        <taxon>Insecta</taxon>
        <taxon>Pterygota</taxon>
        <taxon>Neoptera</taxon>
        <taxon>Endopterygota</taxon>
        <taxon>Hymenoptera</taxon>
        <taxon>Apocrita</taxon>
        <taxon>Aculeata</taxon>
        <taxon>Apoidea</taxon>
        <taxon>Anthophila</taxon>
        <taxon>Halictidae</taxon>
        <taxon>Rophitinae</taxon>
        <taxon>Dufourea</taxon>
    </lineage>
</organism>
<evidence type="ECO:0000313" key="2">
    <source>
        <dbReference type="EMBL" id="KZC10694.1"/>
    </source>
</evidence>
<dbReference type="Pfam" id="PF17906">
    <property type="entry name" value="HTH_48"/>
    <property type="match status" value="1"/>
</dbReference>
<keyword evidence="3" id="KW-1185">Reference proteome</keyword>
<dbReference type="AlphaFoldDB" id="A0A154PGU9"/>
<proteinExistence type="predicted"/>
<evidence type="ECO:0000313" key="3">
    <source>
        <dbReference type="Proteomes" id="UP000076502"/>
    </source>
</evidence>
<feature type="domain" description="Mos1 transposase HTH" evidence="1">
    <location>
        <begin position="27"/>
        <end position="66"/>
    </location>
</feature>
<accession>A0A154PGU9</accession>
<protein>
    <recommendedName>
        <fullName evidence="1">Mos1 transposase HTH domain-containing protein</fullName>
    </recommendedName>
</protein>
<gene>
    <name evidence="2" type="ORF">WN55_02394</name>
</gene>
<reference evidence="2 3" key="1">
    <citation type="submission" date="2015-07" db="EMBL/GenBank/DDBJ databases">
        <title>The genome of Dufourea novaeangliae.</title>
        <authorList>
            <person name="Pan H."/>
            <person name="Kapheim K."/>
        </authorList>
    </citation>
    <scope>NUCLEOTIDE SEQUENCE [LARGE SCALE GENOMIC DNA]</scope>
    <source>
        <strain evidence="2">0120121106</strain>
        <tissue evidence="2">Whole body</tissue>
    </source>
</reference>